<dbReference type="PANTHER" id="PTHR33053">
    <property type="entry name" value="PROTEIN, PUTATIVE-RELATED"/>
    <property type="match status" value="1"/>
</dbReference>
<evidence type="ECO:0000256" key="1">
    <source>
        <dbReference type="SAM" id="MobiDB-lite"/>
    </source>
</evidence>
<proteinExistence type="predicted"/>
<dbReference type="Proteomes" id="UP000507470">
    <property type="component" value="Unassembled WGS sequence"/>
</dbReference>
<feature type="region of interest" description="Disordered" evidence="1">
    <location>
        <begin position="415"/>
        <end position="524"/>
    </location>
</feature>
<feature type="compositionally biased region" description="Basic and acidic residues" evidence="1">
    <location>
        <begin position="684"/>
        <end position="699"/>
    </location>
</feature>
<dbReference type="PANTHER" id="PTHR33053:SF24">
    <property type="entry name" value="TRANSPOSASE DOMAIN-CONTAINING PROTEIN"/>
    <property type="match status" value="1"/>
</dbReference>
<gene>
    <name evidence="2" type="ORF">MCOR_14258</name>
</gene>
<feature type="compositionally biased region" description="Basic and acidic residues" evidence="1">
    <location>
        <begin position="435"/>
        <end position="447"/>
    </location>
</feature>
<feature type="compositionally biased region" description="Basic and acidic residues" evidence="1">
    <location>
        <begin position="706"/>
        <end position="715"/>
    </location>
</feature>
<dbReference type="OrthoDB" id="10036512at2759"/>
<protein>
    <submittedName>
        <fullName evidence="2">Uncharacterized protein</fullName>
    </submittedName>
</protein>
<dbReference type="AlphaFoldDB" id="A0A6J8B5Y9"/>
<dbReference type="EMBL" id="CACVKT020002464">
    <property type="protein sequence ID" value="CAC5378009.1"/>
    <property type="molecule type" value="Genomic_DNA"/>
</dbReference>
<feature type="compositionally biased region" description="Polar residues" evidence="1">
    <location>
        <begin position="489"/>
        <end position="505"/>
    </location>
</feature>
<keyword evidence="3" id="KW-1185">Reference proteome</keyword>
<accession>A0A6J8B5Y9</accession>
<name>A0A6J8B5Y9_MYTCO</name>
<sequence>MFTVVLTSVICDSPARAFIKNVKQYSGYHGCDKCIQNGVWAGKMTFPEVDAQLRSDSDFELMLDEDHHKGPSPLVGIVGMVSQFPLDYMHLVCLGVMKRMIMMWLKGSLKFRLGSFVSNQISDSLYSLRHFIPCEFARKPRRLSEIDRWKATEYRQFLLYTGPIVLRHFIHDIMYKNFMLLSVSMHILLNSCLVTQYSEYCDQLLKTFVTHFSQLYGNDTIVFNVHGLPHLANDAKKFGSLDNISAFPFENYLMRIKKMVRKPSFPLQQIIRRLSERSSKSKTNEASLWPELKKVHQSGPVPAGFNGCTEYETVKFNKWVLSLKQRDRNDSDSFYVVEFQELGEVAIVPINWLRGKHFCVWPPWKSAARLEKGVKNMEEADDSFEMFKLKRIMYQTDSYSVAFSKLKQAEIASDIQTEEEDAQKTDGKRIRKQPVRYDSDSTPDKSISRKRKGEKTTTEQTPPPQTSRRSLPSLPPLPQTPSILELQPNRVNDQTPLTQPSTSGHKQPRRCLQEMQSDHSTPRSVSAIEKKMLSLLEEVKSQVSHNTKLLNHVIKKTEQNEKDGSNNADLPEGVALPICSTEQFQVVEQRLDNEATVKKLTTHLGTIGGDNVADCTRRILKYVLSHELALTFSWKGQGNKTGFSPTRLSSVIQNAVRKNRLTATASDKDIGIIIRDWLRYAKDREGGRKQREQRKKDAENATAAAERARNDENVL</sequence>
<evidence type="ECO:0000313" key="2">
    <source>
        <dbReference type="EMBL" id="CAC5378009.1"/>
    </source>
</evidence>
<evidence type="ECO:0000313" key="3">
    <source>
        <dbReference type="Proteomes" id="UP000507470"/>
    </source>
</evidence>
<organism evidence="2 3">
    <name type="scientific">Mytilus coruscus</name>
    <name type="common">Sea mussel</name>
    <dbReference type="NCBI Taxonomy" id="42192"/>
    <lineage>
        <taxon>Eukaryota</taxon>
        <taxon>Metazoa</taxon>
        <taxon>Spiralia</taxon>
        <taxon>Lophotrochozoa</taxon>
        <taxon>Mollusca</taxon>
        <taxon>Bivalvia</taxon>
        <taxon>Autobranchia</taxon>
        <taxon>Pteriomorphia</taxon>
        <taxon>Mytilida</taxon>
        <taxon>Mytiloidea</taxon>
        <taxon>Mytilidae</taxon>
        <taxon>Mytilinae</taxon>
        <taxon>Mytilus</taxon>
    </lineage>
</organism>
<reference evidence="2 3" key="1">
    <citation type="submission" date="2020-06" db="EMBL/GenBank/DDBJ databases">
        <authorList>
            <person name="Li R."/>
            <person name="Bekaert M."/>
        </authorList>
    </citation>
    <scope>NUCLEOTIDE SEQUENCE [LARGE SCALE GENOMIC DNA]</scope>
    <source>
        <strain evidence="3">wild</strain>
    </source>
</reference>
<feature type="region of interest" description="Disordered" evidence="1">
    <location>
        <begin position="684"/>
        <end position="715"/>
    </location>
</feature>